<feature type="transmembrane region" description="Helical" evidence="3">
    <location>
        <begin position="104"/>
        <end position="124"/>
    </location>
</feature>
<keyword evidence="6" id="KW-1185">Reference proteome</keyword>
<dbReference type="InterPro" id="IPR050469">
    <property type="entry name" value="Diguanylate_Cyclase"/>
</dbReference>
<dbReference type="Proteomes" id="UP001596364">
    <property type="component" value="Unassembled WGS sequence"/>
</dbReference>
<dbReference type="PANTHER" id="PTHR45138">
    <property type="entry name" value="REGULATORY COMPONENTS OF SENSORY TRANSDUCTION SYSTEM"/>
    <property type="match status" value="1"/>
</dbReference>
<evidence type="ECO:0000313" key="5">
    <source>
        <dbReference type="EMBL" id="MFC6440214.1"/>
    </source>
</evidence>
<dbReference type="Gene3D" id="3.30.70.270">
    <property type="match status" value="1"/>
</dbReference>
<feature type="transmembrane region" description="Helical" evidence="3">
    <location>
        <begin position="183"/>
        <end position="201"/>
    </location>
</feature>
<reference evidence="6" key="1">
    <citation type="journal article" date="2019" name="Int. J. Syst. Evol. Microbiol.">
        <title>The Global Catalogue of Microorganisms (GCM) 10K type strain sequencing project: providing services to taxonomists for standard genome sequencing and annotation.</title>
        <authorList>
            <consortium name="The Broad Institute Genomics Platform"/>
            <consortium name="The Broad Institute Genome Sequencing Center for Infectious Disease"/>
            <person name="Wu L."/>
            <person name="Ma J."/>
        </authorList>
    </citation>
    <scope>NUCLEOTIDE SEQUENCE [LARGE SCALE GENOMIC DNA]</scope>
    <source>
        <strain evidence="6">CGMCC 1.16031</strain>
    </source>
</reference>
<name>A0ABW1XJH9_9ALTE</name>
<proteinExistence type="predicted"/>
<dbReference type="InterPro" id="IPR029787">
    <property type="entry name" value="Nucleotide_cyclase"/>
</dbReference>
<feature type="transmembrane region" description="Helical" evidence="3">
    <location>
        <begin position="50"/>
        <end position="68"/>
    </location>
</feature>
<keyword evidence="3" id="KW-1133">Transmembrane helix</keyword>
<evidence type="ECO:0000256" key="2">
    <source>
        <dbReference type="ARBA" id="ARBA00034247"/>
    </source>
</evidence>
<gene>
    <name evidence="5" type="ORF">ACFP85_08650</name>
</gene>
<evidence type="ECO:0000313" key="6">
    <source>
        <dbReference type="Proteomes" id="UP001596364"/>
    </source>
</evidence>
<organism evidence="5 6">
    <name type="scientific">Pseudobowmanella zhangzhouensis</name>
    <dbReference type="NCBI Taxonomy" id="1537679"/>
    <lineage>
        <taxon>Bacteria</taxon>
        <taxon>Pseudomonadati</taxon>
        <taxon>Pseudomonadota</taxon>
        <taxon>Gammaproteobacteria</taxon>
        <taxon>Alteromonadales</taxon>
        <taxon>Alteromonadaceae</taxon>
    </lineage>
</organism>
<dbReference type="CDD" id="cd01949">
    <property type="entry name" value="GGDEF"/>
    <property type="match status" value="1"/>
</dbReference>
<dbReference type="InterPro" id="IPR043128">
    <property type="entry name" value="Rev_trsase/Diguanyl_cyclase"/>
</dbReference>
<protein>
    <recommendedName>
        <fullName evidence="1">diguanylate cyclase</fullName>
        <ecNumber evidence="1">2.7.7.65</ecNumber>
    </recommendedName>
</protein>
<dbReference type="RefSeq" id="WP_254426561.1">
    <property type="nucleotide sequence ID" value="NZ_JBHSUS010000001.1"/>
</dbReference>
<keyword evidence="3" id="KW-0472">Membrane</keyword>
<feature type="transmembrane region" description="Helical" evidence="3">
    <location>
        <begin position="130"/>
        <end position="163"/>
    </location>
</feature>
<dbReference type="EC" id="2.7.7.65" evidence="1"/>
<comment type="caution">
    <text evidence="5">The sequence shown here is derived from an EMBL/GenBank/DDBJ whole genome shotgun (WGS) entry which is preliminary data.</text>
</comment>
<dbReference type="EMBL" id="JBHSUS010000001">
    <property type="protein sequence ID" value="MFC6440214.1"/>
    <property type="molecule type" value="Genomic_DNA"/>
</dbReference>
<dbReference type="InterPro" id="IPR000160">
    <property type="entry name" value="GGDEF_dom"/>
</dbReference>
<evidence type="ECO:0000256" key="1">
    <source>
        <dbReference type="ARBA" id="ARBA00012528"/>
    </source>
</evidence>
<feature type="domain" description="GGDEF" evidence="4">
    <location>
        <begin position="249"/>
        <end position="377"/>
    </location>
</feature>
<dbReference type="Pfam" id="PF00990">
    <property type="entry name" value="GGDEF"/>
    <property type="match status" value="1"/>
</dbReference>
<dbReference type="SUPFAM" id="SSF55073">
    <property type="entry name" value="Nucleotide cyclase"/>
    <property type="match status" value="1"/>
</dbReference>
<keyword evidence="3" id="KW-0812">Transmembrane</keyword>
<sequence length="377" mass="42571">MFNPVVTTPYLLLRFTYLPATGKPSLDLSFWHHFQESNSALNAEEKRRRLTFYFISYVGGSFMLLFAINDFSSHNWPLLTMLFAGAILAFANAGLSNIYQHKPIFYYIAAVLDSLIVLGLTYSGGHQNTGLYWIFPLILIQVFIVGYKIGIVFVALTVAGMLYLIAHQADIPASYPPEHLSRFFAAFTAFIFTAFIGEYFWQRSHHELTKDNLEKLRQANTDPLTRLPNRRFLDSVYLERAMENPVDYFPLSAVVVDADHFKAINDQFGHDVGDNVLIYLTELMKNNIRQSDLVARTGGEEFLILYPKTSLSTAVKLAENIRQEIANKPFKQGDISLPLSASFGVATALTDTNINAALKLADENLYLAKQRGRNQVV</sequence>
<dbReference type="PANTHER" id="PTHR45138:SF9">
    <property type="entry name" value="DIGUANYLATE CYCLASE DGCM-RELATED"/>
    <property type="match status" value="1"/>
</dbReference>
<evidence type="ECO:0000256" key="3">
    <source>
        <dbReference type="SAM" id="Phobius"/>
    </source>
</evidence>
<dbReference type="NCBIfam" id="TIGR00254">
    <property type="entry name" value="GGDEF"/>
    <property type="match status" value="1"/>
</dbReference>
<accession>A0ABW1XJH9</accession>
<feature type="transmembrane region" description="Helical" evidence="3">
    <location>
        <begin position="74"/>
        <end position="92"/>
    </location>
</feature>
<dbReference type="SMART" id="SM00267">
    <property type="entry name" value="GGDEF"/>
    <property type="match status" value="1"/>
</dbReference>
<comment type="catalytic activity">
    <reaction evidence="2">
        <text>2 GTP = 3',3'-c-di-GMP + 2 diphosphate</text>
        <dbReference type="Rhea" id="RHEA:24898"/>
        <dbReference type="ChEBI" id="CHEBI:33019"/>
        <dbReference type="ChEBI" id="CHEBI:37565"/>
        <dbReference type="ChEBI" id="CHEBI:58805"/>
        <dbReference type="EC" id="2.7.7.65"/>
    </reaction>
</comment>
<evidence type="ECO:0000259" key="4">
    <source>
        <dbReference type="PROSITE" id="PS50887"/>
    </source>
</evidence>
<dbReference type="PROSITE" id="PS50887">
    <property type="entry name" value="GGDEF"/>
    <property type="match status" value="1"/>
</dbReference>